<dbReference type="Proteomes" id="UP000823631">
    <property type="component" value="Unassembled WGS sequence"/>
</dbReference>
<dbReference type="PIRSF" id="PIRSF006241">
    <property type="entry name" value="HyI"/>
    <property type="match status" value="1"/>
</dbReference>
<dbReference type="InterPro" id="IPR013022">
    <property type="entry name" value="Xyl_isomerase-like_TIM-brl"/>
</dbReference>
<reference evidence="5" key="1">
    <citation type="submission" date="2020-10" db="EMBL/GenBank/DDBJ databases">
        <authorList>
            <person name="Gilroy R."/>
        </authorList>
    </citation>
    <scope>NUCLEOTIDE SEQUENCE</scope>
    <source>
        <strain evidence="5">17213</strain>
    </source>
</reference>
<dbReference type="SUPFAM" id="SSF51658">
    <property type="entry name" value="Xylose isomerase-like"/>
    <property type="match status" value="1"/>
</dbReference>
<comment type="similarity">
    <text evidence="2">Belongs to the hyi family.</text>
</comment>
<dbReference type="NCBIfam" id="NF043033">
    <property type="entry name" value="OxoTetrIsom"/>
    <property type="match status" value="1"/>
</dbReference>
<dbReference type="PANTHER" id="PTHR43489:SF6">
    <property type="entry name" value="HYDROXYPYRUVATE ISOMERASE-RELATED"/>
    <property type="match status" value="1"/>
</dbReference>
<evidence type="ECO:0000256" key="1">
    <source>
        <dbReference type="ARBA" id="ARBA00023235"/>
    </source>
</evidence>
<dbReference type="AlphaFoldDB" id="A0A9D9DAG4"/>
<dbReference type="FunFam" id="3.20.20.150:FF:000007">
    <property type="entry name" value="Hydroxypyruvate isomerase"/>
    <property type="match status" value="1"/>
</dbReference>
<evidence type="ECO:0000259" key="4">
    <source>
        <dbReference type="Pfam" id="PF01261"/>
    </source>
</evidence>
<reference evidence="5" key="2">
    <citation type="journal article" date="2021" name="PeerJ">
        <title>Extensive microbial diversity within the chicken gut microbiome revealed by metagenomics and culture.</title>
        <authorList>
            <person name="Gilroy R."/>
            <person name="Ravi A."/>
            <person name="Getino M."/>
            <person name="Pursley I."/>
            <person name="Horton D.L."/>
            <person name="Alikhan N.F."/>
            <person name="Baker D."/>
            <person name="Gharbi K."/>
            <person name="Hall N."/>
            <person name="Watson M."/>
            <person name="Adriaenssens E.M."/>
            <person name="Foster-Nyarko E."/>
            <person name="Jarju S."/>
            <person name="Secka A."/>
            <person name="Antonio M."/>
            <person name="Oren A."/>
            <person name="Chaudhuri R.R."/>
            <person name="La Ragione R."/>
            <person name="Hildebrand F."/>
            <person name="Pallen M.J."/>
        </authorList>
    </citation>
    <scope>NUCLEOTIDE SEQUENCE</scope>
    <source>
        <strain evidence="5">17213</strain>
    </source>
</reference>
<evidence type="ECO:0000313" key="6">
    <source>
        <dbReference type="Proteomes" id="UP000823631"/>
    </source>
</evidence>
<dbReference type="InterPro" id="IPR050417">
    <property type="entry name" value="Sugar_Epim/Isomerase"/>
</dbReference>
<dbReference type="InterPro" id="IPR053398">
    <property type="entry name" value="HPT_OtnI_isomerases"/>
</dbReference>
<feature type="domain" description="Xylose isomerase-like TIM barrel" evidence="4">
    <location>
        <begin position="21"/>
        <end position="256"/>
    </location>
</feature>
<proteinExistence type="inferred from homology"/>
<dbReference type="GO" id="GO:0046487">
    <property type="term" value="P:glyoxylate metabolic process"/>
    <property type="evidence" value="ECO:0007669"/>
    <property type="project" value="TreeGrafter"/>
</dbReference>
<feature type="active site" description="Proton donor/acceptor" evidence="3">
    <location>
        <position position="143"/>
    </location>
</feature>
<evidence type="ECO:0000256" key="2">
    <source>
        <dbReference type="PIRNR" id="PIRNR006241"/>
    </source>
</evidence>
<accession>A0A9D9DAG4</accession>
<dbReference type="EMBL" id="JADINH010000003">
    <property type="protein sequence ID" value="MBO8414794.1"/>
    <property type="molecule type" value="Genomic_DNA"/>
</dbReference>
<dbReference type="Pfam" id="PF01261">
    <property type="entry name" value="AP_endonuc_2"/>
    <property type="match status" value="1"/>
</dbReference>
<gene>
    <name evidence="5" type="ORF">IAB19_00220</name>
</gene>
<dbReference type="GO" id="GO:0008903">
    <property type="term" value="F:hydroxypyruvate isomerase activity"/>
    <property type="evidence" value="ECO:0007669"/>
    <property type="project" value="TreeGrafter"/>
</dbReference>
<sequence length="262" mass="29777">MPKFAANLTMMFKEVDFLERFEQAASCGFKAVEFLWPYSYKKEELAKILKDTGLKIALFNTTAGDTAAGEWGHAALAGREADFKDEIEEALDYAIALDCKTVHVMSAVVPYPEEKELCRNVFIKNMRMAADLFARHDKVLTMEALCPDIKPRYLYHSQYETMALREEIGRDNVFTQLDTFHAQMVDGNLTHLIRDFAGIYGHVQIASAPGRHEPDEGEIDYGYIFKLFDEVGYKGYIGCEYNPRGDTKAGLDWFKPYLSSQG</sequence>
<dbReference type="InterPro" id="IPR026040">
    <property type="entry name" value="HyI-like"/>
</dbReference>
<comment type="caution">
    <text evidence="5">The sequence shown here is derived from an EMBL/GenBank/DDBJ whole genome shotgun (WGS) entry which is preliminary data.</text>
</comment>
<dbReference type="PANTHER" id="PTHR43489">
    <property type="entry name" value="ISOMERASE"/>
    <property type="match status" value="1"/>
</dbReference>
<protein>
    <submittedName>
        <fullName evidence="5">Hydroxypyruvate isomerase family protein</fullName>
    </submittedName>
</protein>
<organism evidence="5 6">
    <name type="scientific">Candidatus Avisuccinivibrio stercorigallinarum</name>
    <dbReference type="NCBI Taxonomy" id="2840704"/>
    <lineage>
        <taxon>Bacteria</taxon>
        <taxon>Pseudomonadati</taxon>
        <taxon>Pseudomonadota</taxon>
        <taxon>Gammaproteobacteria</taxon>
        <taxon>Aeromonadales</taxon>
        <taxon>Succinivibrionaceae</taxon>
        <taxon>Succinivibrionaceae incertae sedis</taxon>
        <taxon>Candidatus Avisuccinivibrio</taxon>
    </lineage>
</organism>
<dbReference type="InterPro" id="IPR036237">
    <property type="entry name" value="Xyl_isomerase-like_sf"/>
</dbReference>
<name>A0A9D9DAG4_9GAMM</name>
<feature type="active site" description="Proton donor/acceptor" evidence="3">
    <location>
        <position position="240"/>
    </location>
</feature>
<evidence type="ECO:0000313" key="5">
    <source>
        <dbReference type="EMBL" id="MBO8414794.1"/>
    </source>
</evidence>
<keyword evidence="1 2" id="KW-0413">Isomerase</keyword>
<dbReference type="Gene3D" id="3.20.20.150">
    <property type="entry name" value="Divalent-metal-dependent TIM barrel enzymes"/>
    <property type="match status" value="1"/>
</dbReference>
<evidence type="ECO:0000256" key="3">
    <source>
        <dbReference type="PIRSR" id="PIRSR006241-50"/>
    </source>
</evidence>